<dbReference type="Proteomes" id="UP000287224">
    <property type="component" value="Unassembled WGS sequence"/>
</dbReference>
<dbReference type="PANTHER" id="PTHR36510">
    <property type="entry name" value="GLUTAMATE--CYSTEINE LIGASE 2-RELATED"/>
    <property type="match status" value="1"/>
</dbReference>
<evidence type="ECO:0000256" key="4">
    <source>
        <dbReference type="ARBA" id="ARBA00048819"/>
    </source>
</evidence>
<dbReference type="InterPro" id="IPR014746">
    <property type="entry name" value="Gln_synth/guanido_kin_cat_dom"/>
</dbReference>
<dbReference type="SUPFAM" id="SSF55931">
    <property type="entry name" value="Glutamine synthetase/guanido kinase"/>
    <property type="match status" value="1"/>
</dbReference>
<keyword evidence="7" id="KW-1185">Reference proteome</keyword>
<comment type="catalytic activity">
    <reaction evidence="4 5">
        <text>L-cysteine + L-glutamate + ATP = gamma-L-glutamyl-L-cysteine + ADP + phosphate + H(+)</text>
        <dbReference type="Rhea" id="RHEA:13285"/>
        <dbReference type="ChEBI" id="CHEBI:15378"/>
        <dbReference type="ChEBI" id="CHEBI:29985"/>
        <dbReference type="ChEBI" id="CHEBI:30616"/>
        <dbReference type="ChEBI" id="CHEBI:35235"/>
        <dbReference type="ChEBI" id="CHEBI:43474"/>
        <dbReference type="ChEBI" id="CHEBI:58173"/>
        <dbReference type="ChEBI" id="CHEBI:456216"/>
        <dbReference type="EC" id="6.3.2.2"/>
    </reaction>
</comment>
<proteinExistence type="inferred from homology"/>
<dbReference type="Pfam" id="PF04107">
    <property type="entry name" value="GCS2"/>
    <property type="match status" value="1"/>
</dbReference>
<evidence type="ECO:0000256" key="1">
    <source>
        <dbReference type="ARBA" id="ARBA00022598"/>
    </source>
</evidence>
<keyword evidence="3 5" id="KW-0067">ATP-binding</keyword>
<accession>A0A401ZEI0</accession>
<dbReference type="RefSeq" id="WP_235845690.1">
    <property type="nucleotide sequence ID" value="NZ_BIFQ01000001.1"/>
</dbReference>
<dbReference type="GO" id="GO:0004357">
    <property type="term" value="F:glutamate-cysteine ligase activity"/>
    <property type="evidence" value="ECO:0007669"/>
    <property type="project" value="UniProtKB-EC"/>
</dbReference>
<dbReference type="GO" id="GO:0005524">
    <property type="term" value="F:ATP binding"/>
    <property type="evidence" value="ECO:0007669"/>
    <property type="project" value="UniProtKB-KW"/>
</dbReference>
<dbReference type="InterPro" id="IPR011793">
    <property type="entry name" value="YbdK"/>
</dbReference>
<comment type="caution">
    <text evidence="6">The sequence shown here is derived from an EMBL/GenBank/DDBJ whole genome shotgun (WGS) entry which is preliminary data.</text>
</comment>
<sequence length="378" mass="43378">MSPRFTLGVEEEFQLVEKNTGQLVSHVHTILDKGIPVFGELIKAEMLQSMVETITGVCADIHALRQDLAMRQQKLAQILEGEGLALINAGTHPSGHWRDQRRTINPRYEELEEEFQDVGRSILICGLHVHVGIDAHELAVPLMNQLRAWIPHLLALSSNSPFWVDRYTGIKSYRSIVWRRFPRSGIPNIFSSTMEFDCYVSDLMRNGCIDNAKKIWWDIRPHPFFDTIEFRICDMPGTLEDTMAIAALCQALVCKLTWLYEHNMHTIVLPNNYIEENKWKAARYGLDAVIVDFPQNRRLTMRESLHETLDFVEDVVDQLGIRREINYLRALLDDPHGTGADRQIAVYNETQSIQAVTRYLIQRSMPHVSPDSIVSTSQ</sequence>
<dbReference type="EMBL" id="BIFQ01000001">
    <property type="protein sequence ID" value="GCE05284.1"/>
    <property type="molecule type" value="Genomic_DNA"/>
</dbReference>
<dbReference type="NCBIfam" id="TIGR02050">
    <property type="entry name" value="gshA_cyan_rel"/>
    <property type="match status" value="1"/>
</dbReference>
<dbReference type="PANTHER" id="PTHR36510:SF1">
    <property type="entry name" value="GLUTAMATE--CYSTEINE LIGASE 2-RELATED"/>
    <property type="match status" value="1"/>
</dbReference>
<dbReference type="HAMAP" id="MF_01609">
    <property type="entry name" value="Glu_cys_ligase_2"/>
    <property type="match status" value="1"/>
</dbReference>
<comment type="similarity">
    <text evidence="5">Belongs to the glutamate--cysteine ligase type 2 family. YbdK subfamily.</text>
</comment>
<protein>
    <recommendedName>
        <fullName evidence="5">Putative glutamate--cysteine ligase 2</fullName>
        <ecNumber evidence="5">6.3.2.2</ecNumber>
    </recommendedName>
    <alternativeName>
        <fullName evidence="5">Gamma-glutamylcysteine synthetase 2</fullName>
        <shortName evidence="5">GCS 2</shortName>
        <shortName evidence="5">Gamma-GCS 2</shortName>
    </alternativeName>
</protein>
<organism evidence="6 7">
    <name type="scientific">Dictyobacter aurantiacus</name>
    <dbReference type="NCBI Taxonomy" id="1936993"/>
    <lineage>
        <taxon>Bacteria</taxon>
        <taxon>Bacillati</taxon>
        <taxon>Chloroflexota</taxon>
        <taxon>Ktedonobacteria</taxon>
        <taxon>Ktedonobacterales</taxon>
        <taxon>Dictyobacteraceae</taxon>
        <taxon>Dictyobacter</taxon>
    </lineage>
</organism>
<keyword evidence="1 5" id="KW-0436">Ligase</keyword>
<dbReference type="InterPro" id="IPR050141">
    <property type="entry name" value="GCL_type2/YbdK_subfam"/>
</dbReference>
<name>A0A401ZEI0_9CHLR</name>
<reference evidence="7" key="1">
    <citation type="submission" date="2018-12" db="EMBL/GenBank/DDBJ databases">
        <title>Tengunoibacter tsumagoiensis gen. nov., sp. nov., Dictyobacter kobayashii sp. nov., D. alpinus sp. nov., and D. joshuensis sp. nov. and description of Dictyobacteraceae fam. nov. within the order Ktedonobacterales isolated from Tengu-no-mugimeshi.</title>
        <authorList>
            <person name="Wang C.M."/>
            <person name="Zheng Y."/>
            <person name="Sakai Y."/>
            <person name="Toyoda A."/>
            <person name="Minakuchi Y."/>
            <person name="Abe K."/>
            <person name="Yokota A."/>
            <person name="Yabe S."/>
        </authorList>
    </citation>
    <scope>NUCLEOTIDE SEQUENCE [LARGE SCALE GENOMIC DNA]</scope>
    <source>
        <strain evidence="7">S-27</strain>
    </source>
</reference>
<dbReference type="Gene3D" id="3.30.590.20">
    <property type="match status" value="1"/>
</dbReference>
<evidence type="ECO:0000313" key="6">
    <source>
        <dbReference type="EMBL" id="GCE05284.1"/>
    </source>
</evidence>
<gene>
    <name evidence="6" type="ORF">KDAU_26130</name>
</gene>
<evidence type="ECO:0000256" key="3">
    <source>
        <dbReference type="ARBA" id="ARBA00022840"/>
    </source>
</evidence>
<dbReference type="NCBIfam" id="NF010039">
    <property type="entry name" value="PRK13515.1"/>
    <property type="match status" value="1"/>
</dbReference>
<dbReference type="InterPro" id="IPR006336">
    <property type="entry name" value="GCS2"/>
</dbReference>
<evidence type="ECO:0000256" key="2">
    <source>
        <dbReference type="ARBA" id="ARBA00022741"/>
    </source>
</evidence>
<dbReference type="EC" id="6.3.2.2" evidence="5"/>
<comment type="function">
    <text evidence="5">ATP-dependent carboxylate-amine ligase which exhibits weak glutamate--cysteine ligase activity.</text>
</comment>
<dbReference type="AlphaFoldDB" id="A0A401ZEI0"/>
<dbReference type="GO" id="GO:0042398">
    <property type="term" value="P:modified amino acid biosynthetic process"/>
    <property type="evidence" value="ECO:0007669"/>
    <property type="project" value="InterPro"/>
</dbReference>
<evidence type="ECO:0000313" key="7">
    <source>
        <dbReference type="Proteomes" id="UP000287224"/>
    </source>
</evidence>
<evidence type="ECO:0000256" key="5">
    <source>
        <dbReference type="HAMAP-Rule" id="MF_01609"/>
    </source>
</evidence>
<keyword evidence="2 5" id="KW-0547">Nucleotide-binding</keyword>